<dbReference type="AlphaFoldDB" id="A0A0G4PU72"/>
<evidence type="ECO:0000313" key="2">
    <source>
        <dbReference type="Proteomes" id="UP000053732"/>
    </source>
</evidence>
<dbReference type="Proteomes" id="UP000053732">
    <property type="component" value="Unassembled WGS sequence"/>
</dbReference>
<name>A0A0G4PU72_PENC3</name>
<proteinExistence type="predicted"/>
<protein>
    <submittedName>
        <fullName evidence="1">Str. FM013</fullName>
    </submittedName>
</protein>
<dbReference type="EMBL" id="HG793176">
    <property type="protein sequence ID" value="CRL30055.1"/>
    <property type="molecule type" value="Genomic_DNA"/>
</dbReference>
<gene>
    <name evidence="1" type="ORF">PCAMFM013_S043g000050</name>
</gene>
<sequence>MERHAELDRHLDLDLATLWSEFPDAPTPPPSLAAGHGFSITPSYDNAPLGAERPHFIESIFYPSYESECGFSWPGPDPLSHGTSADDIFLYVSAFLLLEPIHWLEFRLCKLNGVNEVTEECLFFVPRFETILGNLNRVRVQIHKVIARHGHMKSTEHRRFQLLIYPRQEAASGLITRSVVPPLCNHPGLTASMLDPGFFVQNIVGDFGN</sequence>
<reference evidence="1 2" key="1">
    <citation type="journal article" date="2014" name="Nat. Commun.">
        <title>Multiple recent horizontal transfers of a large genomic region in cheese making fungi.</title>
        <authorList>
            <person name="Cheeseman K."/>
            <person name="Ropars J."/>
            <person name="Renault P."/>
            <person name="Dupont J."/>
            <person name="Gouzy J."/>
            <person name="Branca A."/>
            <person name="Abraham A.L."/>
            <person name="Ceppi M."/>
            <person name="Conseiller E."/>
            <person name="Debuchy R."/>
            <person name="Malagnac F."/>
            <person name="Goarin A."/>
            <person name="Silar P."/>
            <person name="Lacoste S."/>
            <person name="Sallet E."/>
            <person name="Bensimon A."/>
            <person name="Giraud T."/>
            <person name="Brygoo Y."/>
        </authorList>
    </citation>
    <scope>NUCLEOTIDE SEQUENCE [LARGE SCALE GENOMIC DNA]</scope>
    <source>
        <strain evidence="2">FM 013</strain>
    </source>
</reference>
<organism evidence="1 2">
    <name type="scientific">Penicillium camemberti (strain FM 013)</name>
    <dbReference type="NCBI Taxonomy" id="1429867"/>
    <lineage>
        <taxon>Eukaryota</taxon>
        <taxon>Fungi</taxon>
        <taxon>Dikarya</taxon>
        <taxon>Ascomycota</taxon>
        <taxon>Pezizomycotina</taxon>
        <taxon>Eurotiomycetes</taxon>
        <taxon>Eurotiomycetidae</taxon>
        <taxon>Eurotiales</taxon>
        <taxon>Aspergillaceae</taxon>
        <taxon>Penicillium</taxon>
    </lineage>
</organism>
<evidence type="ECO:0000313" key="1">
    <source>
        <dbReference type="EMBL" id="CRL30055.1"/>
    </source>
</evidence>
<accession>A0A0G4PU72</accession>
<keyword evidence="2" id="KW-1185">Reference proteome</keyword>
<dbReference type="STRING" id="1429867.A0A0G4PU72"/>